<evidence type="ECO:0000313" key="3">
    <source>
        <dbReference type="Proteomes" id="UP000298493"/>
    </source>
</evidence>
<reference evidence="2 3" key="1">
    <citation type="submission" date="2019-04" db="EMBL/GenBank/DDBJ databases">
        <title>High contiguity whole genome sequence and gene annotation resource for two Venturia nashicola isolates.</title>
        <authorList>
            <person name="Prokchorchik M."/>
            <person name="Won K."/>
            <person name="Lee Y."/>
            <person name="Choi E.D."/>
            <person name="Segonzac C."/>
            <person name="Sohn K.H."/>
        </authorList>
    </citation>
    <scope>NUCLEOTIDE SEQUENCE [LARGE SCALE GENOMIC DNA]</scope>
    <source>
        <strain evidence="2 3">PRI2</strain>
    </source>
</reference>
<feature type="compositionally biased region" description="Polar residues" evidence="1">
    <location>
        <begin position="127"/>
        <end position="143"/>
    </location>
</feature>
<feature type="compositionally biased region" description="Basic and acidic residues" evidence="1">
    <location>
        <begin position="86"/>
        <end position="106"/>
    </location>
</feature>
<organism evidence="2 3">
    <name type="scientific">Venturia nashicola</name>
    <dbReference type="NCBI Taxonomy" id="86259"/>
    <lineage>
        <taxon>Eukaryota</taxon>
        <taxon>Fungi</taxon>
        <taxon>Dikarya</taxon>
        <taxon>Ascomycota</taxon>
        <taxon>Pezizomycotina</taxon>
        <taxon>Dothideomycetes</taxon>
        <taxon>Pleosporomycetidae</taxon>
        <taxon>Venturiales</taxon>
        <taxon>Venturiaceae</taxon>
        <taxon>Venturia</taxon>
    </lineage>
</organism>
<dbReference type="EMBL" id="SNSC02000009">
    <property type="protein sequence ID" value="TID21568.1"/>
    <property type="molecule type" value="Genomic_DNA"/>
</dbReference>
<feature type="compositionally biased region" description="Polar residues" evidence="1">
    <location>
        <begin position="296"/>
        <end position="308"/>
    </location>
</feature>
<feature type="compositionally biased region" description="Polar residues" evidence="1">
    <location>
        <begin position="379"/>
        <end position="391"/>
    </location>
</feature>
<feature type="compositionally biased region" description="Basic and acidic residues" evidence="1">
    <location>
        <begin position="198"/>
        <end position="252"/>
    </location>
</feature>
<dbReference type="OrthoDB" id="4207724at2759"/>
<dbReference type="AlphaFoldDB" id="A0A4Z1NZ74"/>
<gene>
    <name evidence="2" type="ORF">E6O75_ATG04963</name>
</gene>
<feature type="compositionally biased region" description="Acidic residues" evidence="1">
    <location>
        <begin position="392"/>
        <end position="401"/>
    </location>
</feature>
<feature type="compositionally biased region" description="Polar residues" evidence="1">
    <location>
        <begin position="163"/>
        <end position="173"/>
    </location>
</feature>
<accession>A0A4Z1NZ74</accession>
<evidence type="ECO:0000313" key="2">
    <source>
        <dbReference type="EMBL" id="TID21568.1"/>
    </source>
</evidence>
<feature type="compositionally biased region" description="Basic and acidic residues" evidence="1">
    <location>
        <begin position="350"/>
        <end position="360"/>
    </location>
</feature>
<keyword evidence="3" id="KW-1185">Reference proteome</keyword>
<feature type="region of interest" description="Disordered" evidence="1">
    <location>
        <begin position="36"/>
        <end position="401"/>
    </location>
</feature>
<name>A0A4Z1NZ74_9PEZI</name>
<protein>
    <submittedName>
        <fullName evidence="2">Uncharacterized protein</fullName>
    </submittedName>
</protein>
<evidence type="ECO:0000256" key="1">
    <source>
        <dbReference type="SAM" id="MobiDB-lite"/>
    </source>
</evidence>
<dbReference type="Proteomes" id="UP000298493">
    <property type="component" value="Unassembled WGS sequence"/>
</dbReference>
<sequence>MDSVNWTSAAGKWGVLLAAGFAGYRYYKTNEKNKATLKAKASSNAQNTTKPSTEARPKERSKRAASSQANRPVAKTETARRGQVPTKDKEEKEDMSWAKELADKQKGTNLSAPKRNDLKQKTVKQGKANNKAVQMTPESSTTGGDAGDELSPAASPSLPAIETKQSVPSSNDVSDMLEPEAPPPATLKITDIGKPSKPKREQKAAPPQETKKDRQNKKKAEEKKLQREADEKVRQQLAEKQRKTAREARGEPAKNGLASAPAPTSNAWKESQHVATPAPAANGQLLDTLANENHKVQTVPTASKGNKSNGDEWWSSDNVPSEEEQARMLAEQDDSNWNQVVTKKGKKKNKAAEDSAHDDSASDTPAPAVQAPVVEKKQPSYSNGTYAALQTNDEDEGWTVA</sequence>
<comment type="caution">
    <text evidence="2">The sequence shown here is derived from an EMBL/GenBank/DDBJ whole genome shotgun (WGS) entry which is preliminary data.</text>
</comment>
<feature type="compositionally biased region" description="Polar residues" evidence="1">
    <location>
        <begin position="41"/>
        <end position="52"/>
    </location>
</feature>
<proteinExistence type="predicted"/>